<dbReference type="Pfam" id="PF00350">
    <property type="entry name" value="Dynamin_N"/>
    <property type="match status" value="1"/>
</dbReference>
<feature type="repeat" description="TPR" evidence="1">
    <location>
        <begin position="111"/>
        <end position="144"/>
    </location>
</feature>
<keyword evidence="1" id="KW-0802">TPR repeat</keyword>
<dbReference type="PANTHER" id="PTHR43681">
    <property type="entry name" value="TRANSMEMBRANE GTPASE FZO"/>
    <property type="match status" value="1"/>
</dbReference>
<keyword evidence="4" id="KW-1185">Reference proteome</keyword>
<dbReference type="InterPro" id="IPR027417">
    <property type="entry name" value="P-loop_NTPase"/>
</dbReference>
<accession>A0A4R2AYB5</accession>
<dbReference type="PROSITE" id="PS50005">
    <property type="entry name" value="TPR"/>
    <property type="match status" value="1"/>
</dbReference>
<organism evidence="3 4">
    <name type="scientific">Mesobacillus foraminis</name>
    <dbReference type="NCBI Taxonomy" id="279826"/>
    <lineage>
        <taxon>Bacteria</taxon>
        <taxon>Bacillati</taxon>
        <taxon>Bacillota</taxon>
        <taxon>Bacilli</taxon>
        <taxon>Bacillales</taxon>
        <taxon>Bacillaceae</taxon>
        <taxon>Mesobacillus</taxon>
    </lineage>
</organism>
<evidence type="ECO:0000256" key="1">
    <source>
        <dbReference type="PROSITE-ProRule" id="PRU00339"/>
    </source>
</evidence>
<evidence type="ECO:0000313" key="3">
    <source>
        <dbReference type="EMBL" id="TCN18856.1"/>
    </source>
</evidence>
<dbReference type="InterPro" id="IPR011990">
    <property type="entry name" value="TPR-like_helical_dom_sf"/>
</dbReference>
<dbReference type="InterPro" id="IPR051943">
    <property type="entry name" value="TRAFAC_Dynamin-like_GTPase"/>
</dbReference>
<proteinExistence type="predicted"/>
<sequence length="914" mass="105540">MTLEEQLIKKAYFENYMDGDKDHPVRVLGELYLEENKKDIADLANIRFAQGEVYFHHKDFEAAIFKWENIKGEMEPWAKKNMADAYLELEFLDTAEGIYLGIESESVTLKIETGLQLLSIYIEQGKLDRATEVIKAAVVLDPDYPGVTEIARAFFEEHQDWDNSVKLASDEGVRTGAVQWFDILKTYIDAGYTKGKRPEYFNPALTALFTIDRTRFESLAVSLWKSYREDPDYLDWIKNFNRIFLDMDASRREPWRQLPGIYQETYFELINGTLLIKELSPLIPAHLTNWLKITDASTSLFASASVMAWSEMFPSSLSSEVVRDAEDLILNARRYPSAKEDSIRLFQSVIHWAEENGINPGHRIHWIIDELADFSKQHLLLAGVSGSGKSEVINDILGETLMTGPTSSIVAFKYGDDPEILEITDTEIAEIANFEQFQEAAGIRRQNHKQETVIDFKIPNELLRTGSLALIDTPSINRNNIDHNPVFSYANFADSLLFVLNAEDPLTEREQEILMQIHNQAPDLPVHFLLNKVQSLYSEQEAAQLVNETLARIHVFYPNAKLLTYAPRQNGIQLKELSDFIGGMMSSIQLGQERITKLQHFVRRSINYLLDKRIQMENDLVESVRWNEEMVGKLRGAINQVHDLEEEKAGSIKKSYLKIKDDTRAEILAKVPEILRGTSDLIKEDSDFTKLHLELNDEMNDRVQDYLENTLLKDYYSNLQEWITFSKEEFEQSQAYLDEMSEGFNAIYGEERIRQACDFKVLDDWNRDADRMTNGINIDHINFLNRATPSQFLLKSAGKLLGVLPQNHSMLYNKYKSYLENQDYQDTAATISKRFFKHFEMFEKSIERDVKLFFKEPLIVLNDAVEEAKGEIETSKNALEKMRVNPEVYRDPLNLFEVKLRQYEWMTAAGKQDA</sequence>
<dbReference type="Gene3D" id="3.40.50.300">
    <property type="entry name" value="P-loop containing nucleotide triphosphate hydrolases"/>
    <property type="match status" value="1"/>
</dbReference>
<dbReference type="InterPro" id="IPR019734">
    <property type="entry name" value="TPR_rpt"/>
</dbReference>
<feature type="domain" description="Dynamin N-terminal" evidence="2">
    <location>
        <begin position="382"/>
        <end position="516"/>
    </location>
</feature>
<dbReference type="InterPro" id="IPR045063">
    <property type="entry name" value="Dynamin_N"/>
</dbReference>
<dbReference type="PANTHER" id="PTHR43681:SF1">
    <property type="entry name" value="SARCALUMENIN"/>
    <property type="match status" value="1"/>
</dbReference>
<dbReference type="Gene3D" id="1.25.40.10">
    <property type="entry name" value="Tetratricopeptide repeat domain"/>
    <property type="match status" value="1"/>
</dbReference>
<dbReference type="SUPFAM" id="SSF48452">
    <property type="entry name" value="TPR-like"/>
    <property type="match status" value="1"/>
</dbReference>
<name>A0A4R2AYB5_9BACI</name>
<gene>
    <name evidence="3" type="ORF">EV146_11957</name>
</gene>
<dbReference type="Proteomes" id="UP000295689">
    <property type="component" value="Unassembled WGS sequence"/>
</dbReference>
<dbReference type="EMBL" id="SLVV01000019">
    <property type="protein sequence ID" value="TCN18856.1"/>
    <property type="molecule type" value="Genomic_DNA"/>
</dbReference>
<evidence type="ECO:0000259" key="2">
    <source>
        <dbReference type="Pfam" id="PF00350"/>
    </source>
</evidence>
<dbReference type="AlphaFoldDB" id="A0A4R2AYB5"/>
<comment type="caution">
    <text evidence="3">The sequence shown here is derived from an EMBL/GenBank/DDBJ whole genome shotgun (WGS) entry which is preliminary data.</text>
</comment>
<protein>
    <submittedName>
        <fullName evidence="3">Dynamin family protein</fullName>
    </submittedName>
</protein>
<dbReference type="SUPFAM" id="SSF52540">
    <property type="entry name" value="P-loop containing nucleoside triphosphate hydrolases"/>
    <property type="match status" value="1"/>
</dbReference>
<evidence type="ECO:0000313" key="4">
    <source>
        <dbReference type="Proteomes" id="UP000295689"/>
    </source>
</evidence>
<dbReference type="RefSeq" id="WP_132011399.1">
    <property type="nucleotide sequence ID" value="NZ_JABUHM010000020.1"/>
</dbReference>
<reference evidence="3 4" key="1">
    <citation type="journal article" date="2015" name="Stand. Genomic Sci.">
        <title>Genomic Encyclopedia of Bacterial and Archaeal Type Strains, Phase III: the genomes of soil and plant-associated and newly described type strains.</title>
        <authorList>
            <person name="Whitman W.B."/>
            <person name="Woyke T."/>
            <person name="Klenk H.P."/>
            <person name="Zhou Y."/>
            <person name="Lilburn T.G."/>
            <person name="Beck B.J."/>
            <person name="De Vos P."/>
            <person name="Vandamme P."/>
            <person name="Eisen J.A."/>
            <person name="Garrity G."/>
            <person name="Hugenholtz P."/>
            <person name="Kyrpides N.C."/>
        </authorList>
    </citation>
    <scope>NUCLEOTIDE SEQUENCE [LARGE SCALE GENOMIC DNA]</scope>
    <source>
        <strain evidence="3 4">CV53</strain>
    </source>
</reference>